<keyword evidence="6" id="KW-1278">Translocase</keyword>
<dbReference type="Proteomes" id="UP000177328">
    <property type="component" value="Unassembled WGS sequence"/>
</dbReference>
<keyword evidence="5" id="KW-0067">ATP-binding</keyword>
<sequence length="473" mass="51728">MTSDADSNKPRFSRGTTVTVGRVSSVKGHIVEVEIEEDYLPLLAEILTSKENPGVRLEVYAFSDNAIYALLLTEPFDIYRNMEIVTTGQPLTIPVGPKILGRAINLFGEPEDDKGPLEADTSIPIYSPAPTFNVLKNTSEILETGIKALDFVSPFLKGGKIGFVGGAGVGKTVLITEIIHNITQQSQGISIFAGIGERIREGQELYQRLEDSKTLSNTSLVLGQMNENAAIRFRIASAAVAIAEYFRDVQKKDVLFFIDNIYRFIQAGNEVATLLGTIPSEQGYQATLQTELANLEERLISTINGSITSIQTIYVPSDELTDPGVTSAISYLDSVIVLSRSIAQLGIYPPVDLQQSSSSILSTAFIGEEHHNVLGEFQGVLSRYNQLSRIVAIIGESELSNEDRQIFARAKRLVNYMTQPFFVTESQTGKAAKYVKRLDTVSDVRAIIDGKLDQVPEEKLLNIGSLKDAGLLS</sequence>
<comment type="caution">
    <text evidence="12">The sequence shown here is derived from an EMBL/GenBank/DDBJ whole genome shotgun (WGS) entry which is preliminary data.</text>
</comment>
<keyword evidence="10" id="KW-0066">ATP synthesis</keyword>
<reference evidence="12 13" key="1">
    <citation type="journal article" date="2016" name="Nat. Commun.">
        <title>Thousands of microbial genomes shed light on interconnected biogeochemical processes in an aquifer system.</title>
        <authorList>
            <person name="Anantharaman K."/>
            <person name="Brown C.T."/>
            <person name="Hug L.A."/>
            <person name="Sharon I."/>
            <person name="Castelle C.J."/>
            <person name="Probst A.J."/>
            <person name="Thomas B.C."/>
            <person name="Singh A."/>
            <person name="Wilkins M.J."/>
            <person name="Karaoz U."/>
            <person name="Brodie E.L."/>
            <person name="Williams K.H."/>
            <person name="Hubbard S.S."/>
            <person name="Banfield J.F."/>
        </authorList>
    </citation>
    <scope>NUCLEOTIDE SEQUENCE [LARGE SCALE GENOMIC DNA]</scope>
</reference>
<dbReference type="GO" id="GO:0005524">
    <property type="term" value="F:ATP binding"/>
    <property type="evidence" value="ECO:0007669"/>
    <property type="project" value="UniProtKB-KW"/>
</dbReference>
<dbReference type="PANTHER" id="PTHR15184:SF71">
    <property type="entry name" value="ATP SYNTHASE SUBUNIT BETA, MITOCHONDRIAL"/>
    <property type="match status" value="1"/>
</dbReference>
<dbReference type="InterPro" id="IPR036121">
    <property type="entry name" value="ATPase_F1/V1/A1_a/bsu_N_sf"/>
</dbReference>
<proteinExistence type="inferred from homology"/>
<evidence type="ECO:0000256" key="8">
    <source>
        <dbReference type="ARBA" id="ARBA00023136"/>
    </source>
</evidence>
<evidence type="ECO:0000256" key="2">
    <source>
        <dbReference type="ARBA" id="ARBA00008936"/>
    </source>
</evidence>
<dbReference type="InterPro" id="IPR005722">
    <property type="entry name" value="ATP_synth_F1_bsu"/>
</dbReference>
<dbReference type="NCBIfam" id="TIGR01039">
    <property type="entry name" value="atpD"/>
    <property type="match status" value="1"/>
</dbReference>
<dbReference type="InterPro" id="IPR003593">
    <property type="entry name" value="AAA+_ATPase"/>
</dbReference>
<keyword evidence="4" id="KW-0547">Nucleotide-binding</keyword>
<dbReference type="GO" id="GO:0045259">
    <property type="term" value="C:proton-transporting ATP synthase complex"/>
    <property type="evidence" value="ECO:0007669"/>
    <property type="project" value="UniProtKB-KW"/>
</dbReference>
<comment type="subcellular location">
    <subcellularLocation>
        <location evidence="1">Membrane</location>
    </subcellularLocation>
</comment>
<evidence type="ECO:0000256" key="6">
    <source>
        <dbReference type="ARBA" id="ARBA00022967"/>
    </source>
</evidence>
<dbReference type="SUPFAM" id="SSF47917">
    <property type="entry name" value="C-terminal domain of alpha and beta subunits of F1 ATP synthase"/>
    <property type="match status" value="1"/>
</dbReference>
<evidence type="ECO:0000259" key="11">
    <source>
        <dbReference type="SMART" id="SM00382"/>
    </source>
</evidence>
<keyword evidence="8" id="KW-0472">Membrane</keyword>
<evidence type="ECO:0000313" key="13">
    <source>
        <dbReference type="Proteomes" id="UP000177328"/>
    </source>
</evidence>
<dbReference type="Gene3D" id="1.10.1140.10">
    <property type="entry name" value="Bovine Mitochondrial F1-atpase, Atp Synthase Beta Chain, Chain D, domain 3"/>
    <property type="match status" value="1"/>
</dbReference>
<evidence type="ECO:0000256" key="9">
    <source>
        <dbReference type="ARBA" id="ARBA00023196"/>
    </source>
</evidence>
<accession>A0A1F5KHC6</accession>
<dbReference type="SUPFAM" id="SSF50615">
    <property type="entry name" value="N-terminal domain of alpha and beta subunits of F1 ATP synthase"/>
    <property type="match status" value="1"/>
</dbReference>
<dbReference type="Pfam" id="PF22919">
    <property type="entry name" value="ATP-synt_VA_C"/>
    <property type="match status" value="1"/>
</dbReference>
<dbReference type="GO" id="GO:0046933">
    <property type="term" value="F:proton-transporting ATP synthase activity, rotational mechanism"/>
    <property type="evidence" value="ECO:0007669"/>
    <property type="project" value="InterPro"/>
</dbReference>
<evidence type="ECO:0000256" key="7">
    <source>
        <dbReference type="ARBA" id="ARBA00023065"/>
    </source>
</evidence>
<keyword evidence="3" id="KW-0813">Transport</keyword>
<evidence type="ECO:0000256" key="1">
    <source>
        <dbReference type="ARBA" id="ARBA00004370"/>
    </source>
</evidence>
<name>A0A1F5KHC6_9BACT</name>
<comment type="similarity">
    <text evidence="2">Belongs to the ATPase alpha/beta chains family.</text>
</comment>
<dbReference type="SUPFAM" id="SSF52540">
    <property type="entry name" value="P-loop containing nucleoside triphosphate hydrolases"/>
    <property type="match status" value="1"/>
</dbReference>
<dbReference type="PANTHER" id="PTHR15184">
    <property type="entry name" value="ATP SYNTHASE"/>
    <property type="match status" value="1"/>
</dbReference>
<dbReference type="Gene3D" id="2.40.10.170">
    <property type="match status" value="1"/>
</dbReference>
<dbReference type="Gene3D" id="3.40.50.300">
    <property type="entry name" value="P-loop containing nucleotide triphosphate hydrolases"/>
    <property type="match status" value="1"/>
</dbReference>
<dbReference type="InterPro" id="IPR055190">
    <property type="entry name" value="ATP-synt_VA_C"/>
</dbReference>
<dbReference type="InterPro" id="IPR024034">
    <property type="entry name" value="ATPase_F1/V1_b/a_C"/>
</dbReference>
<evidence type="ECO:0000256" key="4">
    <source>
        <dbReference type="ARBA" id="ARBA00022741"/>
    </source>
</evidence>
<dbReference type="Pfam" id="PF00006">
    <property type="entry name" value="ATP-synt_ab"/>
    <property type="match status" value="1"/>
</dbReference>
<evidence type="ECO:0000256" key="5">
    <source>
        <dbReference type="ARBA" id="ARBA00022840"/>
    </source>
</evidence>
<dbReference type="InterPro" id="IPR000194">
    <property type="entry name" value="ATPase_F1/V1/A1_a/bsu_nucl-bd"/>
</dbReference>
<keyword evidence="7" id="KW-0406">Ion transport</keyword>
<dbReference type="AlphaFoldDB" id="A0A1F5KHC6"/>
<protein>
    <submittedName>
        <fullName evidence="12">F0F1 ATP synthase subunit beta</fullName>
    </submittedName>
</protein>
<keyword evidence="9" id="KW-0139">CF(1)</keyword>
<dbReference type="InterPro" id="IPR027417">
    <property type="entry name" value="P-loop_NTPase"/>
</dbReference>
<gene>
    <name evidence="12" type="ORF">A3D25_03000</name>
</gene>
<feature type="domain" description="AAA+ ATPase" evidence="11">
    <location>
        <begin position="157"/>
        <end position="343"/>
    </location>
</feature>
<evidence type="ECO:0000256" key="10">
    <source>
        <dbReference type="ARBA" id="ARBA00023310"/>
    </source>
</evidence>
<evidence type="ECO:0000256" key="3">
    <source>
        <dbReference type="ARBA" id="ARBA00022448"/>
    </source>
</evidence>
<dbReference type="EMBL" id="MFDD01000012">
    <property type="protein sequence ID" value="OGE40347.1"/>
    <property type="molecule type" value="Genomic_DNA"/>
</dbReference>
<organism evidence="12 13">
    <name type="scientific">Candidatus Daviesbacteria bacterium RIFCSPHIGHO2_02_FULL_43_12</name>
    <dbReference type="NCBI Taxonomy" id="1797776"/>
    <lineage>
        <taxon>Bacteria</taxon>
        <taxon>Candidatus Daviesiibacteriota</taxon>
    </lineage>
</organism>
<dbReference type="InterPro" id="IPR050053">
    <property type="entry name" value="ATPase_alpha/beta_chains"/>
</dbReference>
<evidence type="ECO:0000313" key="12">
    <source>
        <dbReference type="EMBL" id="OGE40347.1"/>
    </source>
</evidence>
<dbReference type="SMART" id="SM00382">
    <property type="entry name" value="AAA"/>
    <property type="match status" value="1"/>
</dbReference>